<dbReference type="PANTHER" id="PTHR33696">
    <property type="entry name" value="T22J18.15-RELATED"/>
    <property type="match status" value="1"/>
</dbReference>
<keyword evidence="3" id="KW-1185">Reference proteome</keyword>
<name>A0A811RK93_9POAL</name>
<proteinExistence type="predicted"/>
<evidence type="ECO:0000256" key="1">
    <source>
        <dbReference type="SAM" id="MobiDB-lite"/>
    </source>
</evidence>
<sequence>MRASQHHAPPQPLPLPPPPLSLPSPPAAPRRGRHRSSHSSSSSSSSSSSISSSSTFFCPSPSPRASTTTSLVPFSWERHPGVPKNSFRGGLGSPTAGTPLPLPPPLLRPAPRRRRRRQRAKPPAASSSSDARDDDPFVAAFAECTREDDYTAEDADDDTKNKLWPVPVLPAKPAVVSSGRAGRRWWIGGGGGGLVAFLDMHGCKSAVDIVADGAFHPRRLVAAADPRPPVVRGTSR</sequence>
<dbReference type="Proteomes" id="UP000604825">
    <property type="component" value="Unassembled WGS sequence"/>
</dbReference>
<dbReference type="EMBL" id="CAJGYO010000015">
    <property type="protein sequence ID" value="CAD6270384.1"/>
    <property type="molecule type" value="Genomic_DNA"/>
</dbReference>
<feature type="region of interest" description="Disordered" evidence="1">
    <location>
        <begin position="1"/>
        <end position="136"/>
    </location>
</feature>
<reference evidence="2" key="1">
    <citation type="submission" date="2020-10" db="EMBL/GenBank/DDBJ databases">
        <authorList>
            <person name="Han B."/>
            <person name="Lu T."/>
            <person name="Zhao Q."/>
            <person name="Huang X."/>
            <person name="Zhao Y."/>
        </authorList>
    </citation>
    <scope>NUCLEOTIDE SEQUENCE</scope>
</reference>
<feature type="compositionally biased region" description="Basic residues" evidence="1">
    <location>
        <begin position="110"/>
        <end position="120"/>
    </location>
</feature>
<accession>A0A811RK93</accession>
<feature type="compositionally biased region" description="Pro residues" evidence="1">
    <location>
        <begin position="9"/>
        <end position="28"/>
    </location>
</feature>
<gene>
    <name evidence="2" type="ORF">NCGR_LOCUS53676</name>
</gene>
<dbReference type="AlphaFoldDB" id="A0A811RK93"/>
<dbReference type="OrthoDB" id="1925896at2759"/>
<dbReference type="PANTHER" id="PTHR33696:SF8">
    <property type="match status" value="1"/>
</dbReference>
<evidence type="ECO:0000313" key="2">
    <source>
        <dbReference type="EMBL" id="CAD6270384.1"/>
    </source>
</evidence>
<organism evidence="2 3">
    <name type="scientific">Miscanthus lutarioriparius</name>
    <dbReference type="NCBI Taxonomy" id="422564"/>
    <lineage>
        <taxon>Eukaryota</taxon>
        <taxon>Viridiplantae</taxon>
        <taxon>Streptophyta</taxon>
        <taxon>Embryophyta</taxon>
        <taxon>Tracheophyta</taxon>
        <taxon>Spermatophyta</taxon>
        <taxon>Magnoliopsida</taxon>
        <taxon>Liliopsida</taxon>
        <taxon>Poales</taxon>
        <taxon>Poaceae</taxon>
        <taxon>PACMAD clade</taxon>
        <taxon>Panicoideae</taxon>
        <taxon>Andropogonodae</taxon>
        <taxon>Andropogoneae</taxon>
        <taxon>Saccharinae</taxon>
        <taxon>Miscanthus</taxon>
    </lineage>
</organism>
<feature type="compositionally biased region" description="Low complexity" evidence="1">
    <location>
        <begin position="38"/>
        <end position="70"/>
    </location>
</feature>
<evidence type="ECO:0000313" key="3">
    <source>
        <dbReference type="Proteomes" id="UP000604825"/>
    </source>
</evidence>
<comment type="caution">
    <text evidence="2">The sequence shown here is derived from an EMBL/GenBank/DDBJ whole genome shotgun (WGS) entry which is preliminary data.</text>
</comment>
<protein>
    <submittedName>
        <fullName evidence="2">Uncharacterized protein</fullName>
    </submittedName>
</protein>